<dbReference type="AlphaFoldDB" id="A0A8R7RCT5"/>
<evidence type="ECO:0000313" key="1">
    <source>
        <dbReference type="EnsemblPlants" id="TuG1812S0003205800.01.T01"/>
    </source>
</evidence>
<protein>
    <submittedName>
        <fullName evidence="1">Uncharacterized protein</fullName>
    </submittedName>
</protein>
<accession>A0A8R7RCT5</accession>
<proteinExistence type="predicted"/>
<reference evidence="2" key="1">
    <citation type="journal article" date="2013" name="Nature">
        <title>Draft genome of the wheat A-genome progenitor Triticum urartu.</title>
        <authorList>
            <person name="Ling H.Q."/>
            <person name="Zhao S."/>
            <person name="Liu D."/>
            <person name="Wang J."/>
            <person name="Sun H."/>
            <person name="Zhang C."/>
            <person name="Fan H."/>
            <person name="Li D."/>
            <person name="Dong L."/>
            <person name="Tao Y."/>
            <person name="Gao C."/>
            <person name="Wu H."/>
            <person name="Li Y."/>
            <person name="Cui Y."/>
            <person name="Guo X."/>
            <person name="Zheng S."/>
            <person name="Wang B."/>
            <person name="Yu K."/>
            <person name="Liang Q."/>
            <person name="Yang W."/>
            <person name="Lou X."/>
            <person name="Chen J."/>
            <person name="Feng M."/>
            <person name="Jian J."/>
            <person name="Zhang X."/>
            <person name="Luo G."/>
            <person name="Jiang Y."/>
            <person name="Liu J."/>
            <person name="Wang Z."/>
            <person name="Sha Y."/>
            <person name="Zhang B."/>
            <person name="Wu H."/>
            <person name="Tang D."/>
            <person name="Shen Q."/>
            <person name="Xue P."/>
            <person name="Zou S."/>
            <person name="Wang X."/>
            <person name="Liu X."/>
            <person name="Wang F."/>
            <person name="Yang Y."/>
            <person name="An X."/>
            <person name="Dong Z."/>
            <person name="Zhang K."/>
            <person name="Zhang X."/>
            <person name="Luo M.C."/>
            <person name="Dvorak J."/>
            <person name="Tong Y."/>
            <person name="Wang J."/>
            <person name="Yang H."/>
            <person name="Li Z."/>
            <person name="Wang D."/>
            <person name="Zhang A."/>
            <person name="Wang J."/>
        </authorList>
    </citation>
    <scope>NUCLEOTIDE SEQUENCE</scope>
    <source>
        <strain evidence="2">cv. G1812</strain>
    </source>
</reference>
<keyword evidence="2" id="KW-1185">Reference proteome</keyword>
<organism evidence="1 2">
    <name type="scientific">Triticum urartu</name>
    <name type="common">Red wild einkorn</name>
    <name type="synonym">Crithodium urartu</name>
    <dbReference type="NCBI Taxonomy" id="4572"/>
    <lineage>
        <taxon>Eukaryota</taxon>
        <taxon>Viridiplantae</taxon>
        <taxon>Streptophyta</taxon>
        <taxon>Embryophyta</taxon>
        <taxon>Tracheophyta</taxon>
        <taxon>Spermatophyta</taxon>
        <taxon>Magnoliopsida</taxon>
        <taxon>Liliopsida</taxon>
        <taxon>Poales</taxon>
        <taxon>Poaceae</taxon>
        <taxon>BOP clade</taxon>
        <taxon>Pooideae</taxon>
        <taxon>Triticodae</taxon>
        <taxon>Triticeae</taxon>
        <taxon>Triticinae</taxon>
        <taxon>Triticum</taxon>
    </lineage>
</organism>
<reference evidence="1" key="2">
    <citation type="submission" date="2022-06" db="UniProtKB">
        <authorList>
            <consortium name="EnsemblPlants"/>
        </authorList>
    </citation>
    <scope>IDENTIFICATION</scope>
</reference>
<dbReference type="Proteomes" id="UP000015106">
    <property type="component" value="Unassembled WGS sequence"/>
</dbReference>
<sequence>RDARGRAIVAELRLGGVNLLAVNVLLPGDEGGVERRAVGAGLAVGVLLHVTEQERQLEVEEQRDVEALQRLRPGAEPGGGDVPEDVDLRAVGVEALGALLLGEEPGLDVRLAEALAGQGVDGDAEALPHEALAPGDGDD</sequence>
<dbReference type="Gramene" id="TuG1812S0003205800.01.T01">
    <property type="protein sequence ID" value="TuG1812S0003205800.01.T01"/>
    <property type="gene ID" value="TuG1812S0003205800.01"/>
</dbReference>
<dbReference type="EnsemblPlants" id="TuG1812S0003205800.01.T01">
    <property type="protein sequence ID" value="TuG1812S0003205800.01.T01"/>
    <property type="gene ID" value="TuG1812S0003205800.01"/>
</dbReference>
<name>A0A8R7RCT5_TRIUA</name>
<evidence type="ECO:0000313" key="2">
    <source>
        <dbReference type="Proteomes" id="UP000015106"/>
    </source>
</evidence>